<comment type="pathway">
    <text evidence="1 10">Nucleoside biosynthesis; alpha-ribazole biosynthesis; alpha-ribazole from 5,6-dimethylbenzimidazole: step 1/2.</text>
</comment>
<evidence type="ECO:0000256" key="10">
    <source>
        <dbReference type="HAMAP-Rule" id="MF_00230"/>
    </source>
</evidence>
<dbReference type="GO" id="GO:0008939">
    <property type="term" value="F:nicotinate-nucleotide-dimethylbenzimidazole phosphoribosyltransferase activity"/>
    <property type="evidence" value="ECO:0007669"/>
    <property type="project" value="UniProtKB-EC"/>
</dbReference>
<evidence type="ECO:0000256" key="5">
    <source>
        <dbReference type="ARBA" id="ARBA00022573"/>
    </source>
</evidence>
<keyword evidence="5 10" id="KW-0169">Cobalamin biosynthesis</keyword>
<sequence>MFNIPTVTNQYSNLIVDKINHKTKPLGALGKLEQCAKQLVTLFSQNVADEDAFKTFTPSITKPTLLVFAGDHGVAAQGVSIAPSDVTSQMVANFVSGGAAINVFCQQLGWQLEVVDCGILHPVTAPSVHNCRLGSITKPLNTEMAMNTMQVQQGFDNAKQLIQQLSHNGCNTIAFGEMGIGNTTSAAALMAAMLNLPAQQCVGKGTGVSDDIVKRKITVVELALALHKSQFADAITLLAALGGFEIVHITGAMLAAAEQGMAVVVDGFICSAAAMVAIAINPAVKDYLIFAHCSNEQGHRLMLDALNVTPLLQLDLRLGEGTGAALSLPLLQAALGFYNQMASFADAGVEQVVS</sequence>
<dbReference type="PANTHER" id="PTHR43463">
    <property type="entry name" value="NICOTINATE-NUCLEOTIDE--DIMETHYLBENZIMIDAZOLE PHOSPHORIBOSYLTRANSFERASE"/>
    <property type="match status" value="1"/>
</dbReference>
<evidence type="ECO:0000256" key="9">
    <source>
        <dbReference type="ARBA" id="ARBA00047340"/>
    </source>
</evidence>
<comment type="similarity">
    <text evidence="2 10">Belongs to the CobT family.</text>
</comment>
<dbReference type="InterPro" id="IPR023195">
    <property type="entry name" value="Nict_dMeBzImd_PRibTrfase_N"/>
</dbReference>
<evidence type="ECO:0000256" key="3">
    <source>
        <dbReference type="ARBA" id="ARBA00011991"/>
    </source>
</evidence>
<dbReference type="Pfam" id="PF02277">
    <property type="entry name" value="DBI_PRT"/>
    <property type="match status" value="1"/>
</dbReference>
<keyword evidence="12" id="KW-1185">Reference proteome</keyword>
<dbReference type="EMBL" id="RRZA01000063">
    <property type="protein sequence ID" value="MBE0459095.1"/>
    <property type="molecule type" value="Genomic_DNA"/>
</dbReference>
<dbReference type="EC" id="2.4.2.21" evidence="3 10"/>
<dbReference type="NCBIfam" id="TIGR03160">
    <property type="entry name" value="cobT_DBIPRT"/>
    <property type="match status" value="1"/>
</dbReference>
<keyword evidence="6 10" id="KW-0328">Glycosyltransferase</keyword>
<name>A0ABR9FQI2_9GAMM</name>
<evidence type="ECO:0000256" key="2">
    <source>
        <dbReference type="ARBA" id="ARBA00007110"/>
    </source>
</evidence>
<dbReference type="InterPro" id="IPR003200">
    <property type="entry name" value="Nict_dMeBzImd_PRibTrfase"/>
</dbReference>
<proteinExistence type="inferred from homology"/>
<evidence type="ECO:0000256" key="4">
    <source>
        <dbReference type="ARBA" id="ARBA00015486"/>
    </source>
</evidence>
<comment type="function">
    <text evidence="10">Catalyzes the synthesis of alpha-ribazole-5'-phosphate from nicotinate mononucleotide (NAMN) and 5,6-dimethylbenzimidazole (DMB).</text>
</comment>
<evidence type="ECO:0000313" key="12">
    <source>
        <dbReference type="Proteomes" id="UP000707245"/>
    </source>
</evidence>
<reference evidence="11 12" key="1">
    <citation type="submission" date="2020-07" db="EMBL/GenBank/DDBJ databases">
        <title>Halophilic bacteria isolated from french cheeses.</title>
        <authorList>
            <person name="Kothe C.I."/>
            <person name="Farah-Kraiem B."/>
            <person name="Renault P."/>
            <person name="Dridi B."/>
        </authorList>
    </citation>
    <scope>NUCLEOTIDE SEQUENCE [LARGE SCALE GENOMIC DNA]</scope>
    <source>
        <strain evidence="11 12">FME14</strain>
    </source>
</reference>
<gene>
    <name evidence="10 11" type="primary">cobT</name>
    <name evidence="11" type="ORF">EI167_16965</name>
</gene>
<evidence type="ECO:0000256" key="6">
    <source>
        <dbReference type="ARBA" id="ARBA00022676"/>
    </source>
</evidence>
<dbReference type="Gene3D" id="3.40.50.10210">
    <property type="match status" value="1"/>
</dbReference>
<protein>
    <recommendedName>
        <fullName evidence="4 10">Nicotinate-nucleotide--dimethylbenzimidazole phosphoribosyltransferase</fullName>
        <shortName evidence="10">NN:DBI PRT</shortName>
        <ecNumber evidence="3 10">2.4.2.21</ecNumber>
    </recommendedName>
    <alternativeName>
        <fullName evidence="8 10">N(1)-alpha-phosphoribosyltransferase</fullName>
    </alternativeName>
</protein>
<dbReference type="SUPFAM" id="SSF52733">
    <property type="entry name" value="Nicotinate mononucleotide:5,6-dimethylbenzimidazole phosphoribosyltransferase (CobT)"/>
    <property type="match status" value="1"/>
</dbReference>
<dbReference type="InterPro" id="IPR036087">
    <property type="entry name" value="Nict_dMeBzImd_PRibTrfase_sf"/>
</dbReference>
<dbReference type="CDD" id="cd02439">
    <property type="entry name" value="DMB-PRT_CobT"/>
    <property type="match status" value="1"/>
</dbReference>
<dbReference type="PANTHER" id="PTHR43463:SF1">
    <property type="entry name" value="NICOTINATE-NUCLEOTIDE--DIMETHYLBENZIMIDAZOLE PHOSPHORIBOSYLTRANSFERASE"/>
    <property type="match status" value="1"/>
</dbReference>
<dbReference type="HAMAP" id="MF_00230">
    <property type="entry name" value="CobT"/>
    <property type="match status" value="1"/>
</dbReference>
<evidence type="ECO:0000256" key="8">
    <source>
        <dbReference type="ARBA" id="ARBA00030686"/>
    </source>
</evidence>
<dbReference type="Gene3D" id="1.10.1610.10">
    <property type="match status" value="1"/>
</dbReference>
<dbReference type="NCBIfam" id="NF000996">
    <property type="entry name" value="PRK00105.1"/>
    <property type="match status" value="1"/>
</dbReference>
<dbReference type="InterPro" id="IPR017846">
    <property type="entry name" value="Nict_dMeBzImd_PRibTrfase_bact"/>
</dbReference>
<keyword evidence="7 10" id="KW-0808">Transferase</keyword>
<dbReference type="RefSeq" id="WP_192542587.1">
    <property type="nucleotide sequence ID" value="NZ_JBQDLW010000135.1"/>
</dbReference>
<feature type="active site" description="Proton acceptor" evidence="10">
    <location>
        <position position="320"/>
    </location>
</feature>
<evidence type="ECO:0000256" key="1">
    <source>
        <dbReference type="ARBA" id="ARBA00005049"/>
    </source>
</evidence>
<accession>A0ABR9FQI2</accession>
<organism evidence="11 12">
    <name type="scientific">Pseudoalteromonas prydzensis</name>
    <dbReference type="NCBI Taxonomy" id="182141"/>
    <lineage>
        <taxon>Bacteria</taxon>
        <taxon>Pseudomonadati</taxon>
        <taxon>Pseudomonadota</taxon>
        <taxon>Gammaproteobacteria</taxon>
        <taxon>Alteromonadales</taxon>
        <taxon>Pseudoalteromonadaceae</taxon>
        <taxon>Pseudoalteromonas</taxon>
    </lineage>
</organism>
<comment type="catalytic activity">
    <reaction evidence="9 10">
        <text>5,6-dimethylbenzimidazole + nicotinate beta-D-ribonucleotide = alpha-ribazole 5'-phosphate + nicotinate + H(+)</text>
        <dbReference type="Rhea" id="RHEA:11196"/>
        <dbReference type="ChEBI" id="CHEBI:15378"/>
        <dbReference type="ChEBI" id="CHEBI:15890"/>
        <dbReference type="ChEBI" id="CHEBI:32544"/>
        <dbReference type="ChEBI" id="CHEBI:57502"/>
        <dbReference type="ChEBI" id="CHEBI:57918"/>
        <dbReference type="EC" id="2.4.2.21"/>
    </reaction>
</comment>
<evidence type="ECO:0000313" key="11">
    <source>
        <dbReference type="EMBL" id="MBE0459095.1"/>
    </source>
</evidence>
<dbReference type="Proteomes" id="UP000707245">
    <property type="component" value="Unassembled WGS sequence"/>
</dbReference>
<evidence type="ECO:0000256" key="7">
    <source>
        <dbReference type="ARBA" id="ARBA00022679"/>
    </source>
</evidence>
<comment type="caution">
    <text evidence="11">The sequence shown here is derived from an EMBL/GenBank/DDBJ whole genome shotgun (WGS) entry which is preliminary data.</text>
</comment>